<protein>
    <recommendedName>
        <fullName evidence="1">DUF8139 domain-containing protein</fullName>
    </recommendedName>
</protein>
<evidence type="ECO:0000313" key="3">
    <source>
        <dbReference type="Proteomes" id="UP001206126"/>
    </source>
</evidence>
<keyword evidence="3" id="KW-1185">Reference proteome</keyword>
<evidence type="ECO:0000313" key="2">
    <source>
        <dbReference type="EMBL" id="MCS0808037.1"/>
    </source>
</evidence>
<name>A0ABT2DA54_9BURK</name>
<comment type="caution">
    <text evidence="2">The sequence shown here is derived from an EMBL/GenBank/DDBJ whole genome shotgun (WGS) entry which is preliminary data.</text>
</comment>
<reference evidence="2 3" key="1">
    <citation type="submission" date="2022-08" db="EMBL/GenBank/DDBJ databases">
        <title>Reclassification of Massilia species as members of the genera Telluria, Duganella, Pseudoduganella, Mokoshia gen. nov. and Zemynaea gen. nov. using orthogonal and non-orthogonal genome-based approaches.</title>
        <authorList>
            <person name="Bowman J.P."/>
        </authorList>
    </citation>
    <scope>NUCLEOTIDE SEQUENCE [LARGE SCALE GENOMIC DNA]</scope>
    <source>
        <strain evidence="2 3">JCM 31605</strain>
    </source>
</reference>
<dbReference type="InterPro" id="IPR058452">
    <property type="entry name" value="DUF8139"/>
</dbReference>
<accession>A0ABT2DA54</accession>
<organism evidence="2 3">
    <name type="scientific">Massilia agilis</name>
    <dbReference type="NCBI Taxonomy" id="1811226"/>
    <lineage>
        <taxon>Bacteria</taxon>
        <taxon>Pseudomonadati</taxon>
        <taxon>Pseudomonadota</taxon>
        <taxon>Betaproteobacteria</taxon>
        <taxon>Burkholderiales</taxon>
        <taxon>Oxalobacteraceae</taxon>
        <taxon>Telluria group</taxon>
        <taxon>Massilia</taxon>
    </lineage>
</organism>
<dbReference type="Proteomes" id="UP001206126">
    <property type="component" value="Unassembled WGS sequence"/>
</dbReference>
<evidence type="ECO:0000259" key="1">
    <source>
        <dbReference type="Pfam" id="PF26460"/>
    </source>
</evidence>
<sequence length="84" mass="9109">MMVPKFTYNDIVRVKGAAQAPGGQLGWIVGVFEERAGTYFDKFAPGVVYTVEFEDGSATELHENKLEPATIQEGEQATRAKSAG</sequence>
<dbReference type="Pfam" id="PF26460">
    <property type="entry name" value="DUF8139"/>
    <property type="match status" value="1"/>
</dbReference>
<proteinExistence type="predicted"/>
<dbReference type="EMBL" id="JANUHB010000002">
    <property type="protein sequence ID" value="MCS0808037.1"/>
    <property type="molecule type" value="Genomic_DNA"/>
</dbReference>
<feature type="domain" description="DUF8139" evidence="1">
    <location>
        <begin position="6"/>
        <end position="69"/>
    </location>
</feature>
<dbReference type="RefSeq" id="WP_258821821.1">
    <property type="nucleotide sequence ID" value="NZ_JANUHB010000002.1"/>
</dbReference>
<gene>
    <name evidence="2" type="ORF">NX774_08900</name>
</gene>